<dbReference type="AlphaFoldDB" id="A0A813APY6"/>
<organism evidence="4 5">
    <name type="scientific">Symbiodinium necroappetens</name>
    <dbReference type="NCBI Taxonomy" id="1628268"/>
    <lineage>
        <taxon>Eukaryota</taxon>
        <taxon>Sar</taxon>
        <taxon>Alveolata</taxon>
        <taxon>Dinophyceae</taxon>
        <taxon>Suessiales</taxon>
        <taxon>Symbiodiniaceae</taxon>
        <taxon>Symbiodinium</taxon>
    </lineage>
</organism>
<evidence type="ECO:0000313" key="4">
    <source>
        <dbReference type="EMBL" id="CAE7876710.1"/>
    </source>
</evidence>
<dbReference type="InterPro" id="IPR001680">
    <property type="entry name" value="WD40_rpt"/>
</dbReference>
<reference evidence="4" key="1">
    <citation type="submission" date="2021-02" db="EMBL/GenBank/DDBJ databases">
        <authorList>
            <person name="Dougan E. K."/>
            <person name="Rhodes N."/>
            <person name="Thang M."/>
            <person name="Chan C."/>
        </authorList>
    </citation>
    <scope>NUCLEOTIDE SEQUENCE</scope>
</reference>
<evidence type="ECO:0000256" key="2">
    <source>
        <dbReference type="ARBA" id="ARBA00022737"/>
    </source>
</evidence>
<dbReference type="OrthoDB" id="256303at2759"/>
<dbReference type="EMBL" id="CAJNJA010062520">
    <property type="protein sequence ID" value="CAE7876710.1"/>
    <property type="molecule type" value="Genomic_DNA"/>
</dbReference>
<dbReference type="InterPro" id="IPR015943">
    <property type="entry name" value="WD40/YVTN_repeat-like_dom_sf"/>
</dbReference>
<keyword evidence="1 3" id="KW-0853">WD repeat</keyword>
<dbReference type="SMART" id="SM00320">
    <property type="entry name" value="WD40"/>
    <property type="match status" value="5"/>
</dbReference>
<keyword evidence="5" id="KW-1185">Reference proteome</keyword>
<dbReference type="PROSITE" id="PS50294">
    <property type="entry name" value="WD_REPEATS_REGION"/>
    <property type="match status" value="1"/>
</dbReference>
<evidence type="ECO:0000256" key="1">
    <source>
        <dbReference type="ARBA" id="ARBA00022574"/>
    </source>
</evidence>
<keyword evidence="2" id="KW-0677">Repeat</keyword>
<dbReference type="Proteomes" id="UP000601435">
    <property type="component" value="Unassembled WGS sequence"/>
</dbReference>
<feature type="repeat" description="WD" evidence="3">
    <location>
        <begin position="27"/>
        <end position="55"/>
    </location>
</feature>
<name>A0A813APY6_9DINO</name>
<dbReference type="SUPFAM" id="SSF50978">
    <property type="entry name" value="WD40 repeat-like"/>
    <property type="match status" value="1"/>
</dbReference>
<feature type="repeat" description="WD" evidence="3">
    <location>
        <begin position="108"/>
        <end position="149"/>
    </location>
</feature>
<dbReference type="InterPro" id="IPR019775">
    <property type="entry name" value="WD40_repeat_CS"/>
</dbReference>
<evidence type="ECO:0000256" key="3">
    <source>
        <dbReference type="PROSITE-ProRule" id="PRU00221"/>
    </source>
</evidence>
<dbReference type="Gene3D" id="2.130.10.10">
    <property type="entry name" value="YVTN repeat-like/Quinoprotein amine dehydrogenase"/>
    <property type="match status" value="1"/>
</dbReference>
<protein>
    <submittedName>
        <fullName evidence="4">Rae1 protein</fullName>
    </submittedName>
</protein>
<proteinExistence type="predicted"/>
<dbReference type="PROSITE" id="PS00678">
    <property type="entry name" value="WD_REPEATS_1"/>
    <property type="match status" value="1"/>
</dbReference>
<dbReference type="PROSITE" id="PS50082">
    <property type="entry name" value="WD_REPEATS_2"/>
    <property type="match status" value="2"/>
</dbReference>
<accession>A0A813APY6</accession>
<gene>
    <name evidence="4" type="primary">rae1</name>
    <name evidence="4" type="ORF">SNEC2469_LOCUS28601</name>
</gene>
<comment type="caution">
    <text evidence="4">The sequence shown here is derived from an EMBL/GenBank/DDBJ whole genome shotgun (WGS) entry which is preliminary data.</text>
</comment>
<sequence>MALPTEGVTAQHLQSSGDLIAKETPGDSISCLAWSPSQDIVAAGCWDRSIYLWEVLQGGGEVVGRAAFSREAPVLSCAFSRDGTHIVTGGCDHKVMVRDVQSQKDIELGSHAAPVRYVSTLADENLVVSGSWDKTLRFWSPQQPQPVNTVQLPDRVFAMDVKPPLIVVALADRQMLTFDLSEGASSLRTPSTSMYSALKMQTRAVCCFPSRAGYAAGGIEGRCSIKNLQDASKTFSFKCHQCPTSAGSVNGLDFHPVNTTTLVTAGSDGSFIFWETAQKKCLKRCDASKMSISACRFNASGSLLAYAVSYDWSKGCEGFHDQLPRQLVIHRCK</sequence>
<dbReference type="PANTHER" id="PTHR10971">
    <property type="entry name" value="MRNA EXPORT FACTOR AND BUB3"/>
    <property type="match status" value="1"/>
</dbReference>
<dbReference type="Pfam" id="PF00400">
    <property type="entry name" value="WD40"/>
    <property type="match status" value="4"/>
</dbReference>
<evidence type="ECO:0000313" key="5">
    <source>
        <dbReference type="Proteomes" id="UP000601435"/>
    </source>
</evidence>
<dbReference type="InterPro" id="IPR036322">
    <property type="entry name" value="WD40_repeat_dom_sf"/>
</dbReference>